<protein>
    <recommendedName>
        <fullName evidence="9">S-acyl fatty acid synthase thioesterase, medium chain</fullName>
        <ecNumber evidence="2">3.1.2.14</ecNumber>
    </recommendedName>
    <alternativeName>
        <fullName evidence="10">Thioesterase II</fullName>
    </alternativeName>
</protein>
<evidence type="ECO:0000256" key="7">
    <source>
        <dbReference type="ARBA" id="ARBA00023160"/>
    </source>
</evidence>
<dbReference type="AlphaFoldDB" id="A0A3B3I5X2"/>
<comment type="catalytic activity">
    <reaction evidence="8">
        <text>(9Z)-octadecenoyl-[ACP] + H2O = (9Z)-octadecenoate + holo-[ACP] + H(+)</text>
        <dbReference type="Rhea" id="RHEA:15057"/>
        <dbReference type="Rhea" id="RHEA-COMP:9685"/>
        <dbReference type="Rhea" id="RHEA-COMP:9924"/>
        <dbReference type="ChEBI" id="CHEBI:15377"/>
        <dbReference type="ChEBI" id="CHEBI:15378"/>
        <dbReference type="ChEBI" id="CHEBI:30823"/>
        <dbReference type="ChEBI" id="CHEBI:64479"/>
        <dbReference type="ChEBI" id="CHEBI:78783"/>
        <dbReference type="EC" id="3.1.2.14"/>
    </reaction>
</comment>
<dbReference type="SUPFAM" id="SSF53474">
    <property type="entry name" value="alpha/beta-Hydrolases"/>
    <property type="match status" value="1"/>
</dbReference>
<dbReference type="Proteomes" id="UP000001038">
    <property type="component" value="Chromosome 11"/>
</dbReference>
<evidence type="ECO:0000256" key="4">
    <source>
        <dbReference type="ARBA" id="ARBA00022801"/>
    </source>
</evidence>
<dbReference type="SMART" id="SM00824">
    <property type="entry name" value="PKS_TE"/>
    <property type="match status" value="1"/>
</dbReference>
<dbReference type="Bgee" id="ENSORLG00000024308">
    <property type="expression patterns" value="Expressed in animal zygote and 14 other cell types or tissues"/>
</dbReference>
<dbReference type="PANTHER" id="PTHR11487:SF0">
    <property type="entry name" value="S-ACYL FATTY ACID SYNTHASE THIOESTERASE, MEDIUM CHAIN"/>
    <property type="match status" value="1"/>
</dbReference>
<reference evidence="13" key="3">
    <citation type="submission" date="2025-09" db="UniProtKB">
        <authorList>
            <consortium name="Ensembl"/>
        </authorList>
    </citation>
    <scope>IDENTIFICATION</scope>
    <source>
        <strain evidence="13">Hd-rR</strain>
    </source>
</reference>
<organism evidence="13 14">
    <name type="scientific">Oryzias latipes</name>
    <name type="common">Japanese rice fish</name>
    <name type="synonym">Japanese killifish</name>
    <dbReference type="NCBI Taxonomy" id="8090"/>
    <lineage>
        <taxon>Eukaryota</taxon>
        <taxon>Metazoa</taxon>
        <taxon>Chordata</taxon>
        <taxon>Craniata</taxon>
        <taxon>Vertebrata</taxon>
        <taxon>Euteleostomi</taxon>
        <taxon>Actinopterygii</taxon>
        <taxon>Neopterygii</taxon>
        <taxon>Teleostei</taxon>
        <taxon>Neoteleostei</taxon>
        <taxon>Acanthomorphata</taxon>
        <taxon>Ovalentaria</taxon>
        <taxon>Atherinomorphae</taxon>
        <taxon>Beloniformes</taxon>
        <taxon>Adrianichthyidae</taxon>
        <taxon>Oryziinae</taxon>
        <taxon>Oryzias</taxon>
    </lineage>
</organism>
<sequence>METVLNCLKRRPDAVARLICFPWAGGGSAHFARWGRVMDSVEVFALKLPGRETRFREPFFQNMEQIVEEVVAALLPMLDEKPFALFGHSFGALTSFAVAERLKKQHNVEPVHMFLSGAPAPFSEIRLKSQRRSELSDEDFLRWLSSMGGTPPELLGNPEVLQFFLPALKADLHVVENYRCARPERPLLHCSLSCLDGKDDLPHNLQGQPQEVHTDGTRSGPPKLTLSVCVFSEQSGDASHLGSSPSGCSTALTST</sequence>
<evidence type="ECO:0000256" key="9">
    <source>
        <dbReference type="ARBA" id="ARBA00073799"/>
    </source>
</evidence>
<evidence type="ECO:0000259" key="12">
    <source>
        <dbReference type="SMART" id="SM00824"/>
    </source>
</evidence>
<reference evidence="13 14" key="1">
    <citation type="journal article" date="2007" name="Nature">
        <title>The medaka draft genome and insights into vertebrate genome evolution.</title>
        <authorList>
            <person name="Kasahara M."/>
            <person name="Naruse K."/>
            <person name="Sasaki S."/>
            <person name="Nakatani Y."/>
            <person name="Qu W."/>
            <person name="Ahsan B."/>
            <person name="Yamada T."/>
            <person name="Nagayasu Y."/>
            <person name="Doi K."/>
            <person name="Kasai Y."/>
            <person name="Jindo T."/>
            <person name="Kobayashi D."/>
            <person name="Shimada A."/>
            <person name="Toyoda A."/>
            <person name="Kuroki Y."/>
            <person name="Fujiyama A."/>
            <person name="Sasaki T."/>
            <person name="Shimizu A."/>
            <person name="Asakawa S."/>
            <person name="Shimizu N."/>
            <person name="Hashimoto S."/>
            <person name="Yang J."/>
            <person name="Lee Y."/>
            <person name="Matsushima K."/>
            <person name="Sugano S."/>
            <person name="Sakaizumi M."/>
            <person name="Narita T."/>
            <person name="Ohishi K."/>
            <person name="Haga S."/>
            <person name="Ohta F."/>
            <person name="Nomoto H."/>
            <person name="Nogata K."/>
            <person name="Morishita T."/>
            <person name="Endo T."/>
            <person name="Shin-I T."/>
            <person name="Takeda H."/>
            <person name="Morishita S."/>
            <person name="Kohara Y."/>
        </authorList>
    </citation>
    <scope>NUCLEOTIDE SEQUENCE [LARGE SCALE GENOMIC DNA]</scope>
    <source>
        <strain evidence="13 14">Hd-rR</strain>
    </source>
</reference>
<reference evidence="13" key="2">
    <citation type="submission" date="2025-08" db="UniProtKB">
        <authorList>
            <consortium name="Ensembl"/>
        </authorList>
    </citation>
    <scope>IDENTIFICATION</scope>
    <source>
        <strain evidence="13">Hd-rR</strain>
    </source>
</reference>
<name>A0A3B3I5X2_ORYLA</name>
<dbReference type="InterPro" id="IPR020802">
    <property type="entry name" value="TesA-like"/>
</dbReference>
<dbReference type="InterPro" id="IPR012223">
    <property type="entry name" value="TEII"/>
</dbReference>
<accession>A0A3B3I5X2</accession>
<keyword evidence="7" id="KW-0275">Fatty acid biosynthesis</keyword>
<dbReference type="Ensembl" id="ENSORLT00000042029.1">
    <property type="protein sequence ID" value="ENSORLP00000039303.1"/>
    <property type="gene ID" value="ENSORLG00000024308.1"/>
</dbReference>
<dbReference type="STRING" id="8090.ENSORLP00000039303"/>
<dbReference type="InParanoid" id="A0A3B3I5X2"/>
<evidence type="ECO:0000256" key="5">
    <source>
        <dbReference type="ARBA" id="ARBA00022832"/>
    </source>
</evidence>
<proteinExistence type="inferred from homology"/>
<keyword evidence="14" id="KW-1185">Reference proteome</keyword>
<dbReference type="InterPro" id="IPR029058">
    <property type="entry name" value="AB_hydrolase_fold"/>
</dbReference>
<dbReference type="InterPro" id="IPR001031">
    <property type="entry name" value="Thioesterase"/>
</dbReference>
<feature type="domain" description="Thioesterase TesA-like" evidence="12">
    <location>
        <begin position="19"/>
        <end position="241"/>
    </location>
</feature>
<dbReference type="FunFam" id="3.40.50.1820:FF:000153">
    <property type="entry name" value="Surfactin synthase thioesterase subunit"/>
    <property type="match status" value="1"/>
</dbReference>
<evidence type="ECO:0000256" key="2">
    <source>
        <dbReference type="ARBA" id="ARBA00012480"/>
    </source>
</evidence>
<dbReference type="Pfam" id="PF00975">
    <property type="entry name" value="Thioesterase"/>
    <property type="match status" value="1"/>
</dbReference>
<dbReference type="GO" id="GO:0016297">
    <property type="term" value="F:fatty acyl-[ACP] hydrolase activity"/>
    <property type="evidence" value="ECO:0007669"/>
    <property type="project" value="UniProtKB-EC"/>
</dbReference>
<evidence type="ECO:0000256" key="3">
    <source>
        <dbReference type="ARBA" id="ARBA00022516"/>
    </source>
</evidence>
<keyword evidence="4" id="KW-0378">Hydrolase</keyword>
<evidence type="ECO:0000256" key="6">
    <source>
        <dbReference type="ARBA" id="ARBA00023098"/>
    </source>
</evidence>
<evidence type="ECO:0000256" key="10">
    <source>
        <dbReference type="ARBA" id="ARBA00079653"/>
    </source>
</evidence>
<dbReference type="EC" id="3.1.2.14" evidence="2"/>
<evidence type="ECO:0000313" key="13">
    <source>
        <dbReference type="Ensembl" id="ENSORLP00000039303.1"/>
    </source>
</evidence>
<dbReference type="GO" id="GO:0008610">
    <property type="term" value="P:lipid biosynthetic process"/>
    <property type="evidence" value="ECO:0000318"/>
    <property type="project" value="GO_Central"/>
</dbReference>
<comment type="similarity">
    <text evidence="1">Belongs to the thioesterase family.</text>
</comment>
<keyword evidence="3" id="KW-0444">Lipid biosynthesis</keyword>
<dbReference type="Gene3D" id="3.40.50.1820">
    <property type="entry name" value="alpha/beta hydrolase"/>
    <property type="match status" value="1"/>
</dbReference>
<keyword evidence="6" id="KW-0443">Lipid metabolism</keyword>
<gene>
    <name evidence="13" type="primary">olah</name>
</gene>
<evidence type="ECO:0000256" key="11">
    <source>
        <dbReference type="SAM" id="MobiDB-lite"/>
    </source>
</evidence>
<dbReference type="PANTHER" id="PTHR11487">
    <property type="entry name" value="THIOESTERASE"/>
    <property type="match status" value="1"/>
</dbReference>
<feature type="region of interest" description="Disordered" evidence="11">
    <location>
        <begin position="236"/>
        <end position="255"/>
    </location>
</feature>
<dbReference type="GeneTree" id="ENSGT00390000015518"/>
<evidence type="ECO:0000256" key="8">
    <source>
        <dbReference type="ARBA" id="ARBA00048536"/>
    </source>
</evidence>
<dbReference type="GO" id="GO:0051792">
    <property type="term" value="P:medium-chain fatty acid biosynthetic process"/>
    <property type="evidence" value="ECO:0007669"/>
    <property type="project" value="UniProtKB-ARBA"/>
</dbReference>
<evidence type="ECO:0000313" key="14">
    <source>
        <dbReference type="Proteomes" id="UP000001038"/>
    </source>
</evidence>
<keyword evidence="5" id="KW-0276">Fatty acid metabolism</keyword>
<evidence type="ECO:0000256" key="1">
    <source>
        <dbReference type="ARBA" id="ARBA00007169"/>
    </source>
</evidence>